<protein>
    <submittedName>
        <fullName evidence="2">Uncharacterized protein</fullName>
    </submittedName>
</protein>
<name>A0A8K0X730_9PEZI</name>
<reference evidence="2" key="1">
    <citation type="journal article" date="2021" name="Nat. Commun.">
        <title>Genetic determinants of endophytism in the Arabidopsis root mycobiome.</title>
        <authorList>
            <person name="Mesny F."/>
            <person name="Miyauchi S."/>
            <person name="Thiergart T."/>
            <person name="Pickel B."/>
            <person name="Atanasova L."/>
            <person name="Karlsson M."/>
            <person name="Huettel B."/>
            <person name="Barry K.W."/>
            <person name="Haridas S."/>
            <person name="Chen C."/>
            <person name="Bauer D."/>
            <person name="Andreopoulos W."/>
            <person name="Pangilinan J."/>
            <person name="LaButti K."/>
            <person name="Riley R."/>
            <person name="Lipzen A."/>
            <person name="Clum A."/>
            <person name="Drula E."/>
            <person name="Henrissat B."/>
            <person name="Kohler A."/>
            <person name="Grigoriev I.V."/>
            <person name="Martin F.M."/>
            <person name="Hacquard S."/>
        </authorList>
    </citation>
    <scope>NUCLEOTIDE SEQUENCE</scope>
    <source>
        <strain evidence="2">MPI-CAGE-AT-0016</strain>
    </source>
</reference>
<sequence length="449" mass="50175">MPCLPSTAEAEGPLFKNELAITFAFNFLSTDAKRPSPELPAVVTALQSSRKLDRWVVKPDAGNKQALATIGTDRMVYLEVILTHKDILETTATQAAKDVRMIYSAFCSVSVKTQHRNLIWTDSLFKWTVGLAYSKTARTNDVWYLTPSNCYKYRAPSAMGDLEGFFSKWRSDPSFKANPLTITSDASAYVEHRDSLAKSTRAACQSVKKIAKCTHDREAAAALEYVASLYRANDAMHNALKGMLAVQTGKDMASGDMDDEKKGLKAFRDDVSVDTLIGSFDDEMFDEKKTTTVSVPSRAGFFKRFFAKRQQKHSAKLTHVANEKLSKANKKMDKMDTALERLEGRYLYSINLHAHVLGETDKLVKLVQAANQEGGWLNARSILCQELGDGLCIKPDEMPVYELRVARDHMTKKLKKAQAEYQKLSGKISDLLDDSDRLRVKVDRLIASS</sequence>
<dbReference type="Proteomes" id="UP000813385">
    <property type="component" value="Unassembled WGS sequence"/>
</dbReference>
<evidence type="ECO:0000313" key="3">
    <source>
        <dbReference type="Proteomes" id="UP000813385"/>
    </source>
</evidence>
<keyword evidence="3" id="KW-1185">Reference proteome</keyword>
<keyword evidence="1" id="KW-0175">Coiled coil</keyword>
<dbReference type="AlphaFoldDB" id="A0A8K0X730"/>
<organism evidence="2 3">
    <name type="scientific">Plectosphaerella cucumerina</name>
    <dbReference type="NCBI Taxonomy" id="40658"/>
    <lineage>
        <taxon>Eukaryota</taxon>
        <taxon>Fungi</taxon>
        <taxon>Dikarya</taxon>
        <taxon>Ascomycota</taxon>
        <taxon>Pezizomycotina</taxon>
        <taxon>Sordariomycetes</taxon>
        <taxon>Hypocreomycetidae</taxon>
        <taxon>Glomerellales</taxon>
        <taxon>Plectosphaerellaceae</taxon>
        <taxon>Plectosphaerella</taxon>
    </lineage>
</organism>
<dbReference type="EMBL" id="JAGPXD010000002">
    <property type="protein sequence ID" value="KAH7368174.1"/>
    <property type="molecule type" value="Genomic_DNA"/>
</dbReference>
<feature type="coiled-coil region" evidence="1">
    <location>
        <begin position="407"/>
        <end position="434"/>
    </location>
</feature>
<evidence type="ECO:0000256" key="1">
    <source>
        <dbReference type="SAM" id="Coils"/>
    </source>
</evidence>
<accession>A0A8K0X730</accession>
<comment type="caution">
    <text evidence="2">The sequence shown here is derived from an EMBL/GenBank/DDBJ whole genome shotgun (WGS) entry which is preliminary data.</text>
</comment>
<gene>
    <name evidence="2" type="ORF">B0T11DRAFT_295864</name>
</gene>
<dbReference type="OrthoDB" id="10508743at2759"/>
<evidence type="ECO:0000313" key="2">
    <source>
        <dbReference type="EMBL" id="KAH7368174.1"/>
    </source>
</evidence>
<proteinExistence type="predicted"/>